<organism evidence="2 3">
    <name type="scientific">Tigriopus californicus</name>
    <name type="common">Marine copepod</name>
    <dbReference type="NCBI Taxonomy" id="6832"/>
    <lineage>
        <taxon>Eukaryota</taxon>
        <taxon>Metazoa</taxon>
        <taxon>Ecdysozoa</taxon>
        <taxon>Arthropoda</taxon>
        <taxon>Crustacea</taxon>
        <taxon>Multicrustacea</taxon>
        <taxon>Hexanauplia</taxon>
        <taxon>Copepoda</taxon>
        <taxon>Harpacticoida</taxon>
        <taxon>Harpacticidae</taxon>
        <taxon>Tigriopus</taxon>
    </lineage>
</organism>
<dbReference type="EMBL" id="VCGU01000010">
    <property type="protein sequence ID" value="TRY68778.1"/>
    <property type="molecule type" value="Genomic_DNA"/>
</dbReference>
<feature type="transmembrane region" description="Helical" evidence="1">
    <location>
        <begin position="24"/>
        <end position="47"/>
    </location>
</feature>
<gene>
    <name evidence="2" type="ORF">TCAL_03813</name>
</gene>
<evidence type="ECO:0000313" key="2">
    <source>
        <dbReference type="EMBL" id="TRY68778.1"/>
    </source>
</evidence>
<evidence type="ECO:0000313" key="3">
    <source>
        <dbReference type="Proteomes" id="UP000318571"/>
    </source>
</evidence>
<dbReference type="AlphaFoldDB" id="A0A553NTN0"/>
<feature type="transmembrane region" description="Helical" evidence="1">
    <location>
        <begin position="116"/>
        <end position="135"/>
    </location>
</feature>
<feature type="transmembrane region" description="Helical" evidence="1">
    <location>
        <begin position="141"/>
        <end position="165"/>
    </location>
</feature>
<keyword evidence="1" id="KW-0812">Transmembrane</keyword>
<feature type="transmembrane region" description="Helical" evidence="1">
    <location>
        <begin position="83"/>
        <end position="109"/>
    </location>
</feature>
<dbReference type="Proteomes" id="UP000318571">
    <property type="component" value="Chromosome 1"/>
</dbReference>
<keyword evidence="1" id="KW-1133">Transmembrane helix</keyword>
<sequence length="223" mass="24636">MCTSTLGIVCPQTCCMKFNLRQGIFIIVAVRSVIYLITIIVTLKPFYQSVEEPLTLPTSDENSKTSIFITEDESQELEPPETFAALMAVFFGICFSVEMMLLAGVIWAVQCLIITWLCYSLVIFVFFLGLIVDSIHDWDLVSIYGIVLALHSYCCLIVFSALMVAKSNNGEIIQRGNGPAQFQDLESGGSDDRGQGYPMMLPHSEKAIYDEAPIVTPSAPPPD</sequence>
<keyword evidence="1" id="KW-0472">Membrane</keyword>
<keyword evidence="3" id="KW-1185">Reference proteome</keyword>
<evidence type="ECO:0000256" key="1">
    <source>
        <dbReference type="SAM" id="Phobius"/>
    </source>
</evidence>
<proteinExistence type="predicted"/>
<reference evidence="2 3" key="1">
    <citation type="journal article" date="2018" name="Nat. Ecol. Evol.">
        <title>Genomic signatures of mitonuclear coevolution across populations of Tigriopus californicus.</title>
        <authorList>
            <person name="Barreto F.S."/>
            <person name="Watson E.T."/>
            <person name="Lima T.G."/>
            <person name="Willett C.S."/>
            <person name="Edmands S."/>
            <person name="Li W."/>
            <person name="Burton R.S."/>
        </authorList>
    </citation>
    <scope>NUCLEOTIDE SEQUENCE [LARGE SCALE GENOMIC DNA]</scope>
    <source>
        <strain evidence="2 3">San Diego</strain>
    </source>
</reference>
<name>A0A553NTN0_TIGCA</name>
<protein>
    <submittedName>
        <fullName evidence="2">Uncharacterized protein</fullName>
    </submittedName>
</protein>
<comment type="caution">
    <text evidence="2">The sequence shown here is derived from an EMBL/GenBank/DDBJ whole genome shotgun (WGS) entry which is preliminary data.</text>
</comment>
<accession>A0A553NTN0</accession>